<dbReference type="AlphaFoldDB" id="A0A2C6KJB7"/>
<dbReference type="Proteomes" id="UP000221165">
    <property type="component" value="Unassembled WGS sequence"/>
</dbReference>
<name>A0A2C6KJB7_9APIC</name>
<feature type="compositionally biased region" description="Gly residues" evidence="1">
    <location>
        <begin position="88"/>
        <end position="103"/>
    </location>
</feature>
<accession>A0A2C6KJB7</accession>
<dbReference type="EMBL" id="MIGC01005935">
    <property type="protein sequence ID" value="PHJ16456.1"/>
    <property type="molecule type" value="Genomic_DNA"/>
</dbReference>
<protein>
    <submittedName>
        <fullName evidence="2">Uncharacterized protein</fullName>
    </submittedName>
</protein>
<gene>
    <name evidence="2" type="ORF">CSUI_009729</name>
</gene>
<feature type="non-terminal residue" evidence="2">
    <location>
        <position position="135"/>
    </location>
</feature>
<evidence type="ECO:0000313" key="3">
    <source>
        <dbReference type="Proteomes" id="UP000221165"/>
    </source>
</evidence>
<dbReference type="GeneID" id="94433051"/>
<comment type="caution">
    <text evidence="2">The sequence shown here is derived from an EMBL/GenBank/DDBJ whole genome shotgun (WGS) entry which is preliminary data.</text>
</comment>
<dbReference type="RefSeq" id="XP_067918185.1">
    <property type="nucleotide sequence ID" value="XM_068069840.1"/>
</dbReference>
<proteinExistence type="predicted"/>
<keyword evidence="3" id="KW-1185">Reference proteome</keyword>
<feature type="region of interest" description="Disordered" evidence="1">
    <location>
        <begin position="1"/>
        <end position="135"/>
    </location>
</feature>
<organism evidence="2 3">
    <name type="scientific">Cystoisospora suis</name>
    <dbReference type="NCBI Taxonomy" id="483139"/>
    <lineage>
        <taxon>Eukaryota</taxon>
        <taxon>Sar</taxon>
        <taxon>Alveolata</taxon>
        <taxon>Apicomplexa</taxon>
        <taxon>Conoidasida</taxon>
        <taxon>Coccidia</taxon>
        <taxon>Eucoccidiorida</taxon>
        <taxon>Eimeriorina</taxon>
        <taxon>Sarcocystidae</taxon>
        <taxon>Cystoisospora</taxon>
    </lineage>
</organism>
<sequence>MQPREPPALSHRGEGRGLSSHPLPSSSSPFRGSSPLRQTGAPPSSSSFVSSPLRAGIPSSSSPLMSSPLRGNASSSSFLSSPYRGEGEGGLGQGGIVGEGGLVRRGSLSFLHPSSSTPSSPLPPHRQHANSSSSS</sequence>
<feature type="compositionally biased region" description="Low complexity" evidence="1">
    <location>
        <begin position="104"/>
        <end position="119"/>
    </location>
</feature>
<evidence type="ECO:0000256" key="1">
    <source>
        <dbReference type="SAM" id="MobiDB-lite"/>
    </source>
</evidence>
<reference evidence="2 3" key="1">
    <citation type="journal article" date="2017" name="Int. J. Parasitol.">
        <title>The genome of the protozoan parasite Cystoisospora suis and a reverse vaccinology approach to identify vaccine candidates.</title>
        <authorList>
            <person name="Palmieri N."/>
            <person name="Shrestha A."/>
            <person name="Ruttkowski B."/>
            <person name="Beck T."/>
            <person name="Vogl C."/>
            <person name="Tomley F."/>
            <person name="Blake D.P."/>
            <person name="Joachim A."/>
        </authorList>
    </citation>
    <scope>NUCLEOTIDE SEQUENCE [LARGE SCALE GENOMIC DNA]</scope>
    <source>
        <strain evidence="2 3">Wien I</strain>
    </source>
</reference>
<evidence type="ECO:0000313" key="2">
    <source>
        <dbReference type="EMBL" id="PHJ16456.1"/>
    </source>
</evidence>
<feature type="compositionally biased region" description="Low complexity" evidence="1">
    <location>
        <begin position="18"/>
        <end position="69"/>
    </location>
</feature>
<dbReference type="VEuPathDB" id="ToxoDB:CSUI_009729"/>